<accession>A0A022KV28</accession>
<dbReference type="AlphaFoldDB" id="A0A022KV28"/>
<organism evidence="1 2">
    <name type="scientific">Brachybacterium muris UCD-AY4</name>
    <dbReference type="NCBI Taxonomy" id="1249481"/>
    <lineage>
        <taxon>Bacteria</taxon>
        <taxon>Bacillati</taxon>
        <taxon>Actinomycetota</taxon>
        <taxon>Actinomycetes</taxon>
        <taxon>Micrococcales</taxon>
        <taxon>Dermabacteraceae</taxon>
        <taxon>Brachybacterium</taxon>
    </lineage>
</organism>
<gene>
    <name evidence="1" type="ORF">D641_0106890</name>
</gene>
<sequence length="102" mass="11114">MSSTLVIVPRGHWMNAWFLGLCAVPVISVDGQERTGRWGMPTEITVEPGTRTVAVGAHYRGTRPVLGAQDTTIEVGPGQQLTVEARNGLFNHEPFTVTAERK</sequence>
<protein>
    <submittedName>
        <fullName evidence="1">Uncharacterized protein</fullName>
    </submittedName>
</protein>
<dbReference type="OrthoDB" id="5119752at2"/>
<name>A0A022KV28_9MICO</name>
<evidence type="ECO:0000313" key="1">
    <source>
        <dbReference type="EMBL" id="EYT49743.1"/>
    </source>
</evidence>
<dbReference type="STRING" id="1249481.D641_0106890"/>
<keyword evidence="2" id="KW-1185">Reference proteome</keyword>
<dbReference type="HOGENOM" id="CLU_2260831_0_0_11"/>
<evidence type="ECO:0000313" key="2">
    <source>
        <dbReference type="Proteomes" id="UP000019754"/>
    </source>
</evidence>
<dbReference type="RefSeq" id="WP_031307506.1">
    <property type="nucleotide sequence ID" value="NZ_KB403093.1"/>
</dbReference>
<comment type="caution">
    <text evidence="1">The sequence shown here is derived from an EMBL/GenBank/DDBJ whole genome shotgun (WGS) entry which is preliminary data.</text>
</comment>
<reference evidence="1 2" key="1">
    <citation type="journal article" date="2013" name="Genome Announc.">
        <title>Draft genome sequence of an Actinobacterium, Brachybacterium muris strain UCD-AY4.</title>
        <authorList>
            <person name="Lo J.R."/>
            <person name="Lang J.M."/>
            <person name="Darling A.E."/>
            <person name="Eisen J.A."/>
            <person name="Coil D.A."/>
        </authorList>
    </citation>
    <scope>NUCLEOTIDE SEQUENCE [LARGE SCALE GENOMIC DNA]</scope>
    <source>
        <strain evidence="1 2">UCD-AY4</strain>
    </source>
</reference>
<dbReference type="EMBL" id="AORC01000007">
    <property type="protein sequence ID" value="EYT49743.1"/>
    <property type="molecule type" value="Genomic_DNA"/>
</dbReference>
<proteinExistence type="predicted"/>
<dbReference type="Proteomes" id="UP000019754">
    <property type="component" value="Unassembled WGS sequence"/>
</dbReference>